<dbReference type="EMBL" id="JAHDYR010000066">
    <property type="protein sequence ID" value="KAG9390204.1"/>
    <property type="molecule type" value="Genomic_DNA"/>
</dbReference>
<accession>A0A8J6DXI3</accession>
<reference evidence="3" key="1">
    <citation type="submission" date="2021-05" db="EMBL/GenBank/DDBJ databases">
        <title>A free-living protist that lacks canonical eukaryotic 1 DNA replication and segregation systems.</title>
        <authorList>
            <person name="Salas-Leiva D.E."/>
            <person name="Tromer E.C."/>
            <person name="Curtis B.A."/>
            <person name="Jerlstrom-Hultqvist J."/>
            <person name="Kolisko M."/>
            <person name="Yi Z."/>
            <person name="Salas-Leiva J.S."/>
            <person name="Gallot-Lavallee L."/>
            <person name="Kops G.J.P.L."/>
            <person name="Archibald J.M."/>
            <person name="Simpson A.G.B."/>
            <person name="Roger A.J."/>
        </authorList>
    </citation>
    <scope>NUCLEOTIDE SEQUENCE</scope>
    <source>
        <strain evidence="3">BICM</strain>
    </source>
</reference>
<evidence type="ECO:0000313" key="3">
    <source>
        <dbReference type="EMBL" id="KAG9390204.1"/>
    </source>
</evidence>
<evidence type="ECO:0000256" key="1">
    <source>
        <dbReference type="SAM" id="Phobius"/>
    </source>
</evidence>
<keyword evidence="2" id="KW-0732">Signal</keyword>
<keyword evidence="1" id="KW-1133">Transmembrane helix</keyword>
<proteinExistence type="predicted"/>
<comment type="caution">
    <text evidence="3">The sequence shown here is derived from an EMBL/GenBank/DDBJ whole genome shotgun (WGS) entry which is preliminary data.</text>
</comment>
<keyword evidence="1" id="KW-0812">Transmembrane</keyword>
<evidence type="ECO:0000256" key="2">
    <source>
        <dbReference type="SAM" id="SignalP"/>
    </source>
</evidence>
<organism evidence="3 4">
    <name type="scientific">Carpediemonas membranifera</name>
    <dbReference type="NCBI Taxonomy" id="201153"/>
    <lineage>
        <taxon>Eukaryota</taxon>
        <taxon>Metamonada</taxon>
        <taxon>Carpediemonas-like organisms</taxon>
        <taxon>Carpediemonas</taxon>
    </lineage>
</organism>
<dbReference type="Proteomes" id="UP000717585">
    <property type="component" value="Unassembled WGS sequence"/>
</dbReference>
<feature type="transmembrane region" description="Helical" evidence="1">
    <location>
        <begin position="144"/>
        <end position="173"/>
    </location>
</feature>
<feature type="chain" id="PRO_5035149467" evidence="2">
    <location>
        <begin position="23"/>
        <end position="205"/>
    </location>
</feature>
<evidence type="ECO:0000313" key="4">
    <source>
        <dbReference type="Proteomes" id="UP000717585"/>
    </source>
</evidence>
<protein>
    <submittedName>
        <fullName evidence="3">Uncharacterized protein</fullName>
    </submittedName>
</protein>
<keyword evidence="1" id="KW-0472">Membrane</keyword>
<name>A0A8J6DXI3_9EUKA</name>
<dbReference type="AlphaFoldDB" id="A0A8J6DXI3"/>
<gene>
    <name evidence="3" type="ORF">J8273_8244</name>
</gene>
<feature type="signal peptide" evidence="2">
    <location>
        <begin position="1"/>
        <end position="22"/>
    </location>
</feature>
<sequence>MRGLAHIAVAAILLLQARLVLSAVDCEQINECNTCILYYGCGWCNGRCQSGQRTTECSTPWMYSVCSAPPPKFSETTAEDCITNHFNATAGSQSAGWCSHDATCYPSSSSVSDEYGLCPTATWYFFTPPDDSTGLPSRWHHQFLLYPTVVVVVTLVLMCGICLTCRACCLVGWGSWRVLRRVGAKGRHLNESIDINQPLLESAWE</sequence>
<keyword evidence="4" id="KW-1185">Reference proteome</keyword>